<accession>A0A8J2KY88</accession>
<evidence type="ECO:0000313" key="2">
    <source>
        <dbReference type="Proteomes" id="UP000708208"/>
    </source>
</evidence>
<comment type="caution">
    <text evidence="1">The sequence shown here is derived from an EMBL/GenBank/DDBJ whole genome shotgun (WGS) entry which is preliminary data.</text>
</comment>
<name>A0A8J2KY88_9HEXA</name>
<dbReference type="Proteomes" id="UP000708208">
    <property type="component" value="Unassembled WGS sequence"/>
</dbReference>
<sequence length="50" mass="5877">MTIIPDRFLTGQNLYQFSENLLRDGSNWPQAINAWYDEVAEWRPSSIDAF</sequence>
<keyword evidence="2" id="KW-1185">Reference proteome</keyword>
<protein>
    <submittedName>
        <fullName evidence="1">Uncharacterized protein</fullName>
    </submittedName>
</protein>
<gene>
    <name evidence="1" type="ORF">AFUS01_LOCUS33220</name>
</gene>
<dbReference type="OrthoDB" id="737510at2759"/>
<organism evidence="1 2">
    <name type="scientific">Allacma fusca</name>
    <dbReference type="NCBI Taxonomy" id="39272"/>
    <lineage>
        <taxon>Eukaryota</taxon>
        <taxon>Metazoa</taxon>
        <taxon>Ecdysozoa</taxon>
        <taxon>Arthropoda</taxon>
        <taxon>Hexapoda</taxon>
        <taxon>Collembola</taxon>
        <taxon>Symphypleona</taxon>
        <taxon>Sminthuridae</taxon>
        <taxon>Allacma</taxon>
    </lineage>
</organism>
<proteinExistence type="predicted"/>
<dbReference type="AlphaFoldDB" id="A0A8J2KY88"/>
<dbReference type="EMBL" id="CAJVCH010527982">
    <property type="protein sequence ID" value="CAG7822981.1"/>
    <property type="molecule type" value="Genomic_DNA"/>
</dbReference>
<reference evidence="1" key="1">
    <citation type="submission" date="2021-06" db="EMBL/GenBank/DDBJ databases">
        <authorList>
            <person name="Hodson N. C."/>
            <person name="Mongue J. A."/>
            <person name="Jaron S. K."/>
        </authorList>
    </citation>
    <scope>NUCLEOTIDE SEQUENCE</scope>
</reference>
<feature type="non-terminal residue" evidence="1">
    <location>
        <position position="50"/>
    </location>
</feature>
<evidence type="ECO:0000313" key="1">
    <source>
        <dbReference type="EMBL" id="CAG7822981.1"/>
    </source>
</evidence>